<dbReference type="EMBL" id="JH930469">
    <property type="protein sequence ID" value="EKM58872.1"/>
    <property type="molecule type" value="Genomic_DNA"/>
</dbReference>
<feature type="binding site" description="axial binding residue" evidence="9">
    <location>
        <position position="498"/>
    </location>
    <ligand>
        <name>heme</name>
        <dbReference type="ChEBI" id="CHEBI:30413"/>
    </ligand>
    <ligandPart>
        <name>Fe</name>
        <dbReference type="ChEBI" id="CHEBI:18248"/>
    </ligandPart>
</feature>
<dbReference type="RefSeq" id="XP_007391462.1">
    <property type="nucleotide sequence ID" value="XM_007391400.1"/>
</dbReference>
<dbReference type="GeneID" id="18920598"/>
<proteinExistence type="inferred from homology"/>
<keyword evidence="8" id="KW-0503">Monooxygenase</keyword>
<dbReference type="AlphaFoldDB" id="K5X7Q5"/>
<comment type="pathway">
    <text evidence="2">Secondary metabolite biosynthesis.</text>
</comment>
<comment type="similarity">
    <text evidence="3">Belongs to the cytochrome P450 family.</text>
</comment>
<dbReference type="PANTHER" id="PTHR24305">
    <property type="entry name" value="CYTOCHROME P450"/>
    <property type="match status" value="1"/>
</dbReference>
<protein>
    <recommendedName>
        <fullName evidence="12">Cytochrome P450</fullName>
    </recommendedName>
</protein>
<sequence length="561" mass="62751">MSLLGSAIPWAALAGLLLLLWKLARNYVLRSPLDAIPGPMPPSVLKGNMAQLQNRGAWPFLDHLTNDYGQVVKCTGMLGRPVLWVFDPKAMHHVTVKDQDVYEEAPSQIQGFSSICVVEPTALPSGEHHRKQRKLLNPVFSIAHMRRLTPIFYEVVNRSRTGIQMQLKASQTEEVDVLVWMSRTALELMGQGGFGHSFDPLVEDVQNDFAVAVKDFSPTLSRLALFRLVIHVLDPLIDLCQRYPAVGAFIKRHFYLVPHSGMQRMKALLDVLDSTSRQIYAEKKIALDSNDEELKIKVMEGRDLMSVLLRENMNADSADKLPEEEIIAQITTFTLAGTDTTSGAMARILHLLCLNPDVQERLRAELLKARSQNDGQDLEYDELVSLPYLDAICRETMRLYPPVAFASRESMRDIIMPLSTPLTLRDGTSTTAIHVPKGTAIMIGIYSSNRNKAIWGNDACEWKPERWLDSKLPESVTDAKIPGVYSNLQSALTHLYICSGFKFSQLEMKVLLAMLITSFRLSLCKGKNGDIFWNRAGIAYPTVGPDGKKPSLPLRVEPLEA</sequence>
<evidence type="ECO:0008006" key="12">
    <source>
        <dbReference type="Google" id="ProtNLM"/>
    </source>
</evidence>
<reference evidence="10 11" key="1">
    <citation type="journal article" date="2012" name="BMC Genomics">
        <title>Comparative genomics of the white-rot fungi, Phanerochaete carnosa and P. chrysosporium, to elucidate the genetic basis of the distinct wood types they colonize.</title>
        <authorList>
            <person name="Suzuki H."/>
            <person name="MacDonald J."/>
            <person name="Syed K."/>
            <person name="Salamov A."/>
            <person name="Hori C."/>
            <person name="Aerts A."/>
            <person name="Henrissat B."/>
            <person name="Wiebenga A."/>
            <person name="vanKuyk P.A."/>
            <person name="Barry K."/>
            <person name="Lindquist E."/>
            <person name="LaButti K."/>
            <person name="Lapidus A."/>
            <person name="Lucas S."/>
            <person name="Coutinho P."/>
            <person name="Gong Y."/>
            <person name="Samejima M."/>
            <person name="Mahadevan R."/>
            <person name="Abou-Zaid M."/>
            <person name="de Vries R.P."/>
            <person name="Igarashi K."/>
            <person name="Yadav J.S."/>
            <person name="Grigoriev I.V."/>
            <person name="Master E.R."/>
        </authorList>
    </citation>
    <scope>NUCLEOTIDE SEQUENCE [LARGE SCALE GENOMIC DNA]</scope>
    <source>
        <strain evidence="10 11">HHB-10118-sp</strain>
    </source>
</reference>
<dbReference type="KEGG" id="pco:PHACADRAFT_88318"/>
<dbReference type="GO" id="GO:0020037">
    <property type="term" value="F:heme binding"/>
    <property type="evidence" value="ECO:0007669"/>
    <property type="project" value="InterPro"/>
</dbReference>
<evidence type="ECO:0000256" key="8">
    <source>
        <dbReference type="ARBA" id="ARBA00023033"/>
    </source>
</evidence>
<keyword evidence="4 9" id="KW-0349">Heme</keyword>
<dbReference type="Proteomes" id="UP000008370">
    <property type="component" value="Unassembled WGS sequence"/>
</dbReference>
<dbReference type="GO" id="GO:0005506">
    <property type="term" value="F:iron ion binding"/>
    <property type="evidence" value="ECO:0007669"/>
    <property type="project" value="InterPro"/>
</dbReference>
<keyword evidence="11" id="KW-1185">Reference proteome</keyword>
<evidence type="ECO:0000256" key="4">
    <source>
        <dbReference type="ARBA" id="ARBA00022617"/>
    </source>
</evidence>
<dbReference type="InterPro" id="IPR050121">
    <property type="entry name" value="Cytochrome_P450_monoxygenase"/>
</dbReference>
<dbReference type="HOGENOM" id="CLU_001570_5_11_1"/>
<dbReference type="GO" id="GO:0016705">
    <property type="term" value="F:oxidoreductase activity, acting on paired donors, with incorporation or reduction of molecular oxygen"/>
    <property type="evidence" value="ECO:0007669"/>
    <property type="project" value="InterPro"/>
</dbReference>
<dbReference type="PRINTS" id="PR00463">
    <property type="entry name" value="EP450I"/>
</dbReference>
<dbReference type="STRING" id="650164.K5X7Q5"/>
<dbReference type="GO" id="GO:0004497">
    <property type="term" value="F:monooxygenase activity"/>
    <property type="evidence" value="ECO:0007669"/>
    <property type="project" value="UniProtKB-KW"/>
</dbReference>
<keyword evidence="6" id="KW-0560">Oxidoreductase</keyword>
<keyword evidence="7 9" id="KW-0408">Iron</keyword>
<accession>K5X7Q5</accession>
<dbReference type="PRINTS" id="PR00385">
    <property type="entry name" value="P450"/>
</dbReference>
<evidence type="ECO:0000313" key="10">
    <source>
        <dbReference type="EMBL" id="EKM58872.1"/>
    </source>
</evidence>
<dbReference type="InterPro" id="IPR002401">
    <property type="entry name" value="Cyt_P450_E_grp-I"/>
</dbReference>
<dbReference type="OrthoDB" id="1470350at2759"/>
<name>K5X7Q5_PHACS</name>
<evidence type="ECO:0000256" key="1">
    <source>
        <dbReference type="ARBA" id="ARBA00001971"/>
    </source>
</evidence>
<dbReference type="PANTHER" id="PTHR24305:SF166">
    <property type="entry name" value="CYTOCHROME P450 12A4, MITOCHONDRIAL-RELATED"/>
    <property type="match status" value="1"/>
</dbReference>
<dbReference type="InParanoid" id="K5X7Q5"/>
<dbReference type="Gene3D" id="1.10.630.10">
    <property type="entry name" value="Cytochrome P450"/>
    <property type="match status" value="1"/>
</dbReference>
<dbReference type="InterPro" id="IPR036396">
    <property type="entry name" value="Cyt_P450_sf"/>
</dbReference>
<evidence type="ECO:0000256" key="2">
    <source>
        <dbReference type="ARBA" id="ARBA00005179"/>
    </source>
</evidence>
<evidence type="ECO:0000256" key="5">
    <source>
        <dbReference type="ARBA" id="ARBA00022723"/>
    </source>
</evidence>
<evidence type="ECO:0000313" key="11">
    <source>
        <dbReference type="Proteomes" id="UP000008370"/>
    </source>
</evidence>
<evidence type="ECO:0000256" key="6">
    <source>
        <dbReference type="ARBA" id="ARBA00023002"/>
    </source>
</evidence>
<evidence type="ECO:0000256" key="7">
    <source>
        <dbReference type="ARBA" id="ARBA00023004"/>
    </source>
</evidence>
<dbReference type="SUPFAM" id="SSF48264">
    <property type="entry name" value="Cytochrome P450"/>
    <property type="match status" value="1"/>
</dbReference>
<evidence type="ECO:0000256" key="9">
    <source>
        <dbReference type="PIRSR" id="PIRSR602401-1"/>
    </source>
</evidence>
<evidence type="ECO:0000256" key="3">
    <source>
        <dbReference type="ARBA" id="ARBA00010617"/>
    </source>
</evidence>
<gene>
    <name evidence="10" type="ORF">PHACADRAFT_88318</name>
</gene>
<dbReference type="InterPro" id="IPR001128">
    <property type="entry name" value="Cyt_P450"/>
</dbReference>
<organism evidence="10 11">
    <name type="scientific">Phanerochaete carnosa (strain HHB-10118-sp)</name>
    <name type="common">White-rot fungus</name>
    <name type="synonym">Peniophora carnosa</name>
    <dbReference type="NCBI Taxonomy" id="650164"/>
    <lineage>
        <taxon>Eukaryota</taxon>
        <taxon>Fungi</taxon>
        <taxon>Dikarya</taxon>
        <taxon>Basidiomycota</taxon>
        <taxon>Agaricomycotina</taxon>
        <taxon>Agaricomycetes</taxon>
        <taxon>Polyporales</taxon>
        <taxon>Phanerochaetaceae</taxon>
        <taxon>Phanerochaete</taxon>
    </lineage>
</organism>
<dbReference type="Pfam" id="PF00067">
    <property type="entry name" value="p450"/>
    <property type="match status" value="1"/>
</dbReference>
<comment type="cofactor">
    <cofactor evidence="1 9">
        <name>heme</name>
        <dbReference type="ChEBI" id="CHEBI:30413"/>
    </cofactor>
</comment>
<keyword evidence="5 9" id="KW-0479">Metal-binding</keyword>